<comment type="function">
    <text evidence="8">F(1)F(0) ATP synthase produces ATP from ADP in the presence of a proton or sodium gradient. F-type ATPases consist of two structural domains, F(1) containing the extramembraneous catalytic core and F(0) containing the membrane proton channel, linked together by a central stalk and a peripheral stalk. During catalysis, ATP synthesis in the catalytic domain of F(1) is coupled via a rotary mechanism of the central stalk subunits to proton translocation.</text>
</comment>
<evidence type="ECO:0000256" key="4">
    <source>
        <dbReference type="ARBA" id="ARBA00023065"/>
    </source>
</evidence>
<evidence type="ECO:0000313" key="10">
    <source>
        <dbReference type="Proteomes" id="UP000322077"/>
    </source>
</evidence>
<dbReference type="HAMAP" id="MF_01416">
    <property type="entry name" value="ATP_synth_delta_bact"/>
    <property type="match status" value="1"/>
</dbReference>
<name>A0A5D9C3X2_9SPHN</name>
<keyword evidence="3 8" id="KW-0375">Hydrogen ion transport</keyword>
<sequence>MENSGGIQASLSGRYATALFELAREEKAIDAVSNSLAGLKAALTESDDFRRLTTSPLIGRDEAVKAVAAVATVMKLDAITTKFVGVLAQNRRLHQLSAVIRVFGQLAARHRGETTAEVTSAHPLEAEQVEALKAKLKSQLGRDVAVDLTVDPALLGGLIVKIGSTQIDGSIRTKLNTLAIAMKG</sequence>
<keyword evidence="5 8" id="KW-0472">Membrane</keyword>
<reference evidence="9 10" key="1">
    <citation type="submission" date="2019-08" db="EMBL/GenBank/DDBJ databases">
        <authorList>
            <person name="Wang G."/>
            <person name="Xu Z."/>
        </authorList>
    </citation>
    <scope>NUCLEOTIDE SEQUENCE [LARGE SCALE GENOMIC DNA]</scope>
    <source>
        <strain evidence="9 10">ZX</strain>
    </source>
</reference>
<dbReference type="Pfam" id="PF00213">
    <property type="entry name" value="OSCP"/>
    <property type="match status" value="1"/>
</dbReference>
<dbReference type="InterPro" id="IPR000711">
    <property type="entry name" value="ATPase_OSCP/dsu"/>
</dbReference>
<dbReference type="Gene3D" id="1.10.520.20">
    <property type="entry name" value="N-terminal domain of the delta subunit of the F1F0-ATP synthase"/>
    <property type="match status" value="1"/>
</dbReference>
<keyword evidence="7 8" id="KW-0066">ATP synthesis</keyword>
<proteinExistence type="inferred from homology"/>
<dbReference type="EMBL" id="VTOU01000005">
    <property type="protein sequence ID" value="TZG24661.1"/>
    <property type="molecule type" value="Genomic_DNA"/>
</dbReference>
<evidence type="ECO:0000256" key="6">
    <source>
        <dbReference type="ARBA" id="ARBA00023196"/>
    </source>
</evidence>
<comment type="caution">
    <text evidence="9">The sequence shown here is derived from an EMBL/GenBank/DDBJ whole genome shotgun (WGS) entry which is preliminary data.</text>
</comment>
<accession>A0A5D9C3X2</accession>
<dbReference type="InterPro" id="IPR026015">
    <property type="entry name" value="ATP_synth_OSCP/delta_N_sf"/>
</dbReference>
<dbReference type="SUPFAM" id="SSF47928">
    <property type="entry name" value="N-terminal domain of the delta subunit of the F1F0-ATP synthase"/>
    <property type="match status" value="1"/>
</dbReference>
<keyword evidence="2 8" id="KW-0813">Transport</keyword>
<dbReference type="RefSeq" id="WP_149523854.1">
    <property type="nucleotide sequence ID" value="NZ_VTOU01000005.1"/>
</dbReference>
<evidence type="ECO:0000313" key="9">
    <source>
        <dbReference type="EMBL" id="TZG24661.1"/>
    </source>
</evidence>
<evidence type="ECO:0000256" key="1">
    <source>
        <dbReference type="ARBA" id="ARBA00004370"/>
    </source>
</evidence>
<dbReference type="PANTHER" id="PTHR11910">
    <property type="entry name" value="ATP SYNTHASE DELTA CHAIN"/>
    <property type="match status" value="1"/>
</dbReference>
<dbReference type="GO" id="GO:0005886">
    <property type="term" value="C:plasma membrane"/>
    <property type="evidence" value="ECO:0007669"/>
    <property type="project" value="UniProtKB-SubCell"/>
</dbReference>
<dbReference type="PRINTS" id="PR00125">
    <property type="entry name" value="ATPASEDELTA"/>
</dbReference>
<comment type="subcellular location">
    <subcellularLocation>
        <location evidence="8">Cell membrane</location>
        <topology evidence="8">Peripheral membrane protein</topology>
    </subcellularLocation>
    <subcellularLocation>
        <location evidence="1">Membrane</location>
    </subcellularLocation>
</comment>
<gene>
    <name evidence="8" type="primary">atpH</name>
    <name evidence="9" type="ORF">FYJ91_18765</name>
</gene>
<comment type="similarity">
    <text evidence="8">Belongs to the ATPase delta chain family.</text>
</comment>
<comment type="function">
    <text evidence="8">This protein is part of the stalk that links CF(0) to CF(1). It either transmits conformational changes from CF(0) to CF(1) or is implicated in proton conduction.</text>
</comment>
<dbReference type="InterPro" id="IPR020781">
    <property type="entry name" value="ATPase_OSCP/d_CS"/>
</dbReference>
<evidence type="ECO:0000256" key="3">
    <source>
        <dbReference type="ARBA" id="ARBA00022781"/>
    </source>
</evidence>
<keyword evidence="10" id="KW-1185">Reference proteome</keyword>
<dbReference type="GO" id="GO:0045259">
    <property type="term" value="C:proton-transporting ATP synthase complex"/>
    <property type="evidence" value="ECO:0007669"/>
    <property type="project" value="UniProtKB-KW"/>
</dbReference>
<keyword evidence="6 8" id="KW-0139">CF(1)</keyword>
<dbReference type="GO" id="GO:0046933">
    <property type="term" value="F:proton-transporting ATP synthase activity, rotational mechanism"/>
    <property type="evidence" value="ECO:0007669"/>
    <property type="project" value="UniProtKB-UniRule"/>
</dbReference>
<evidence type="ECO:0000256" key="8">
    <source>
        <dbReference type="HAMAP-Rule" id="MF_01416"/>
    </source>
</evidence>
<dbReference type="PROSITE" id="PS00389">
    <property type="entry name" value="ATPASE_DELTA"/>
    <property type="match status" value="1"/>
</dbReference>
<keyword evidence="8" id="KW-1003">Cell membrane</keyword>
<dbReference type="AlphaFoldDB" id="A0A5D9C3X2"/>
<evidence type="ECO:0000256" key="2">
    <source>
        <dbReference type="ARBA" id="ARBA00022448"/>
    </source>
</evidence>
<evidence type="ECO:0000256" key="5">
    <source>
        <dbReference type="ARBA" id="ARBA00023136"/>
    </source>
</evidence>
<dbReference type="NCBIfam" id="NF004406">
    <property type="entry name" value="PRK05758.3-2"/>
    <property type="match status" value="1"/>
</dbReference>
<keyword evidence="4 8" id="KW-0406">Ion transport</keyword>
<dbReference type="Proteomes" id="UP000322077">
    <property type="component" value="Unassembled WGS sequence"/>
</dbReference>
<protein>
    <recommendedName>
        <fullName evidence="8">ATP synthase subunit delta</fullName>
    </recommendedName>
    <alternativeName>
        <fullName evidence="8">ATP synthase F(1) sector subunit delta</fullName>
    </alternativeName>
    <alternativeName>
        <fullName evidence="8">F-type ATPase subunit delta</fullName>
        <shortName evidence="8">F-ATPase subunit delta</shortName>
    </alternativeName>
</protein>
<evidence type="ECO:0000256" key="7">
    <source>
        <dbReference type="ARBA" id="ARBA00023310"/>
    </source>
</evidence>
<dbReference type="NCBIfam" id="NF004402">
    <property type="entry name" value="PRK05758.2-2"/>
    <property type="match status" value="1"/>
</dbReference>
<organism evidence="9 10">
    <name type="scientific">Sphingomonas montanisoli</name>
    <dbReference type="NCBI Taxonomy" id="2606412"/>
    <lineage>
        <taxon>Bacteria</taxon>
        <taxon>Pseudomonadati</taxon>
        <taxon>Pseudomonadota</taxon>
        <taxon>Alphaproteobacteria</taxon>
        <taxon>Sphingomonadales</taxon>
        <taxon>Sphingomonadaceae</taxon>
        <taxon>Sphingomonas</taxon>
    </lineage>
</organism>
<dbReference type="NCBIfam" id="TIGR01145">
    <property type="entry name" value="ATP_synt_delta"/>
    <property type="match status" value="1"/>
</dbReference>